<evidence type="ECO:0000256" key="3">
    <source>
        <dbReference type="HAMAP-Rule" id="MF_00524"/>
    </source>
</evidence>
<evidence type="ECO:0000313" key="5">
    <source>
        <dbReference type="EMBL" id="AMW35441.1"/>
    </source>
</evidence>
<keyword evidence="1 3" id="KW-0808">Transferase</keyword>
<dbReference type="SUPFAM" id="SSF53067">
    <property type="entry name" value="Actin-like ATPase domain"/>
    <property type="match status" value="1"/>
</dbReference>
<dbReference type="Pfam" id="PF02685">
    <property type="entry name" value="Glucokinase"/>
    <property type="match status" value="1"/>
</dbReference>
<dbReference type="STRING" id="1549855.AY555_09940"/>
<dbReference type="OrthoDB" id="9800595at2"/>
<keyword evidence="3" id="KW-0324">Glycolysis</keyword>
<dbReference type="RefSeq" id="WP_066136257.1">
    <property type="nucleotide sequence ID" value="NZ_CP014525.1"/>
</dbReference>
<reference evidence="5 6" key="1">
    <citation type="submission" date="2016-02" db="EMBL/GenBank/DDBJ databases">
        <title>Complete Genome of H5569, the type strain of the newly described species Haematospirillium jordaniae.</title>
        <authorList>
            <person name="Nicholson A.C."/>
            <person name="Humrighouse B.W."/>
            <person name="Loparov V."/>
            <person name="McQuiston J.R."/>
        </authorList>
    </citation>
    <scope>NUCLEOTIDE SEQUENCE [LARGE SCALE GENOMIC DNA]</scope>
    <source>
        <strain evidence="5 6">H5569</strain>
    </source>
</reference>
<dbReference type="InterPro" id="IPR003836">
    <property type="entry name" value="Glucokinase"/>
</dbReference>
<evidence type="ECO:0000256" key="1">
    <source>
        <dbReference type="ARBA" id="ARBA00022679"/>
    </source>
</evidence>
<proteinExistence type="inferred from homology"/>
<evidence type="ECO:0000313" key="6">
    <source>
        <dbReference type="Proteomes" id="UP000076066"/>
    </source>
</evidence>
<dbReference type="EMBL" id="CP014525">
    <property type="protein sequence ID" value="AMW35441.1"/>
    <property type="molecule type" value="Genomic_DNA"/>
</dbReference>
<dbReference type="AlphaFoldDB" id="A0A143DFD1"/>
<comment type="catalytic activity">
    <reaction evidence="3">
        <text>D-glucose + ATP = D-glucose 6-phosphate + ADP + H(+)</text>
        <dbReference type="Rhea" id="RHEA:17825"/>
        <dbReference type="ChEBI" id="CHEBI:4167"/>
        <dbReference type="ChEBI" id="CHEBI:15378"/>
        <dbReference type="ChEBI" id="CHEBI:30616"/>
        <dbReference type="ChEBI" id="CHEBI:61548"/>
        <dbReference type="ChEBI" id="CHEBI:456216"/>
        <dbReference type="EC" id="2.7.1.2"/>
    </reaction>
</comment>
<keyword evidence="3" id="KW-0067">ATP-binding</keyword>
<gene>
    <name evidence="3" type="primary">glk</name>
    <name evidence="5" type="ORF">AY555_09940</name>
</gene>
<dbReference type="PANTHER" id="PTHR47690:SF1">
    <property type="entry name" value="GLUCOKINASE"/>
    <property type="match status" value="1"/>
</dbReference>
<keyword evidence="2 3" id="KW-0418">Kinase</keyword>
<dbReference type="Proteomes" id="UP000076066">
    <property type="component" value="Chromosome"/>
</dbReference>
<protein>
    <recommendedName>
        <fullName evidence="3">Glucokinase</fullName>
        <ecNumber evidence="3">2.7.1.2</ecNumber>
    </recommendedName>
    <alternativeName>
        <fullName evidence="3">Glucose kinase</fullName>
    </alternativeName>
</protein>
<dbReference type="GeneID" id="53317472"/>
<dbReference type="GO" id="GO:0006096">
    <property type="term" value="P:glycolytic process"/>
    <property type="evidence" value="ECO:0007669"/>
    <property type="project" value="UniProtKB-UniRule"/>
</dbReference>
<dbReference type="Gene3D" id="3.30.420.40">
    <property type="match status" value="1"/>
</dbReference>
<keyword evidence="6" id="KW-1185">Reference proteome</keyword>
<evidence type="ECO:0000256" key="2">
    <source>
        <dbReference type="ARBA" id="ARBA00022777"/>
    </source>
</evidence>
<comment type="subcellular location">
    <subcellularLocation>
        <location evidence="3">Cytoplasm</location>
    </subcellularLocation>
</comment>
<keyword evidence="3" id="KW-0547">Nucleotide-binding</keyword>
<name>A0A143DFD1_9PROT</name>
<feature type="binding site" evidence="3">
    <location>
        <begin position="20"/>
        <end position="25"/>
    </location>
    <ligand>
        <name>ATP</name>
        <dbReference type="ChEBI" id="CHEBI:30616"/>
    </ligand>
</feature>
<dbReference type="HAMAP" id="MF_00524">
    <property type="entry name" value="Glucokinase"/>
    <property type="match status" value="1"/>
</dbReference>
<evidence type="ECO:0000256" key="4">
    <source>
        <dbReference type="RuleBase" id="RU004046"/>
    </source>
</evidence>
<dbReference type="GO" id="GO:0005536">
    <property type="term" value="F:D-glucose binding"/>
    <property type="evidence" value="ECO:0007669"/>
    <property type="project" value="InterPro"/>
</dbReference>
<dbReference type="InterPro" id="IPR043129">
    <property type="entry name" value="ATPase_NBD"/>
</dbReference>
<dbReference type="CDD" id="cd24008">
    <property type="entry name" value="ASKHA_NBD_GLK"/>
    <property type="match status" value="1"/>
</dbReference>
<dbReference type="KEGG" id="hjo:AY555_09940"/>
<dbReference type="NCBIfam" id="TIGR00749">
    <property type="entry name" value="glk"/>
    <property type="match status" value="1"/>
</dbReference>
<dbReference type="PANTHER" id="PTHR47690">
    <property type="entry name" value="GLUCOKINASE"/>
    <property type="match status" value="1"/>
</dbReference>
<dbReference type="EC" id="2.7.1.2" evidence="3"/>
<sequence length="340" mass="35985">MKNSSHPACTTDAPIVGLIADVGGTNVRLAFAHADNSWSGERVYRCEGYSNPTEIVRTFQRDTGVPLPPHIALCVAGPITGDDAAFTNLGWHFSIEAMRCDLGVETLNVVNDFVANALACPRLPSSSLVQIGQGATARTGYPIAAIGPGTGLGTATLVPDNKGGWIPVASEGGHVTLAASNQREWDIICHLRQRSSHVSGESTVCGSGLESLFRAIRDLDGLEPINLSASEIAARALGEKDPCCREALEIMCAMLGTLAGNLALTTGALGGVYVLGGILPRMVDFLQESEFRSRFENKGRLSSWVRDIPTWLVTHPFPAFPGLIGLLPEQKVQAEAIGSV</sequence>
<dbReference type="InterPro" id="IPR050201">
    <property type="entry name" value="Bacterial_glucokinase"/>
</dbReference>
<comment type="similarity">
    <text evidence="3 4">Belongs to the bacterial glucokinase family.</text>
</comment>
<dbReference type="GO" id="GO:0005524">
    <property type="term" value="F:ATP binding"/>
    <property type="evidence" value="ECO:0007669"/>
    <property type="project" value="UniProtKB-UniRule"/>
</dbReference>
<dbReference type="GO" id="GO:0004340">
    <property type="term" value="F:glucokinase activity"/>
    <property type="evidence" value="ECO:0007669"/>
    <property type="project" value="UniProtKB-UniRule"/>
</dbReference>
<dbReference type="GO" id="GO:0005829">
    <property type="term" value="C:cytosol"/>
    <property type="evidence" value="ECO:0007669"/>
    <property type="project" value="TreeGrafter"/>
</dbReference>
<organism evidence="5 6">
    <name type="scientific">Haematospirillum jordaniae</name>
    <dbReference type="NCBI Taxonomy" id="1549855"/>
    <lineage>
        <taxon>Bacteria</taxon>
        <taxon>Pseudomonadati</taxon>
        <taxon>Pseudomonadota</taxon>
        <taxon>Alphaproteobacteria</taxon>
        <taxon>Rhodospirillales</taxon>
        <taxon>Novispirillaceae</taxon>
        <taxon>Haematospirillum</taxon>
    </lineage>
</organism>
<keyword evidence="3" id="KW-0963">Cytoplasm</keyword>
<accession>A0A143DFD1</accession>
<dbReference type="Gene3D" id="3.40.367.20">
    <property type="match status" value="1"/>
</dbReference>